<evidence type="ECO:0000313" key="2">
    <source>
        <dbReference type="EMBL" id="GMH69419.1"/>
    </source>
</evidence>
<proteinExistence type="predicted"/>
<name>A0A9W7ACC7_9STRA</name>
<dbReference type="OrthoDB" id="10480123at2759"/>
<accession>A0A9W7ACC7</accession>
<feature type="compositionally biased region" description="Basic residues" evidence="1">
    <location>
        <begin position="85"/>
        <end position="94"/>
    </location>
</feature>
<organism evidence="2 3">
    <name type="scientific">Triparma retinervis</name>
    <dbReference type="NCBI Taxonomy" id="2557542"/>
    <lineage>
        <taxon>Eukaryota</taxon>
        <taxon>Sar</taxon>
        <taxon>Stramenopiles</taxon>
        <taxon>Ochrophyta</taxon>
        <taxon>Bolidophyceae</taxon>
        <taxon>Parmales</taxon>
        <taxon>Triparmaceae</taxon>
        <taxon>Triparma</taxon>
    </lineage>
</organism>
<feature type="region of interest" description="Disordered" evidence="1">
    <location>
        <begin position="58"/>
        <end position="94"/>
    </location>
</feature>
<evidence type="ECO:0000313" key="3">
    <source>
        <dbReference type="Proteomes" id="UP001165082"/>
    </source>
</evidence>
<sequence>MPQFEDDAAGKKLKGLYEFIISIGLSGELLSGFYVDFTRSTFSFVGADGKRHRSRMDVARHLGADEEKLTGKEKDEEEEGEYNPKKRSKSRAPRVPKFTIADAEAKLLSVGVTAPAKMDLTPAAAAMLRKTLAINTNKSGGTGTFKEALEDLEEAHPIFQDEIINAMKIYKANSSGMTKLYFRFLLGNP</sequence>
<feature type="compositionally biased region" description="Basic and acidic residues" evidence="1">
    <location>
        <begin position="58"/>
        <end position="74"/>
    </location>
</feature>
<feature type="non-terminal residue" evidence="2">
    <location>
        <position position="1"/>
    </location>
</feature>
<comment type="caution">
    <text evidence="2">The sequence shown here is derived from an EMBL/GenBank/DDBJ whole genome shotgun (WGS) entry which is preliminary data.</text>
</comment>
<keyword evidence="3" id="KW-1185">Reference proteome</keyword>
<protein>
    <submittedName>
        <fullName evidence="2">Uncharacterized protein</fullName>
    </submittedName>
</protein>
<gene>
    <name evidence="2" type="ORF">TrRE_jg12421</name>
</gene>
<dbReference type="Proteomes" id="UP001165082">
    <property type="component" value="Unassembled WGS sequence"/>
</dbReference>
<evidence type="ECO:0000256" key="1">
    <source>
        <dbReference type="SAM" id="MobiDB-lite"/>
    </source>
</evidence>
<dbReference type="AlphaFoldDB" id="A0A9W7ACC7"/>
<dbReference type="EMBL" id="BRXZ01001366">
    <property type="protein sequence ID" value="GMH69419.1"/>
    <property type="molecule type" value="Genomic_DNA"/>
</dbReference>
<reference evidence="2" key="1">
    <citation type="submission" date="2022-07" db="EMBL/GenBank/DDBJ databases">
        <title>Genome analysis of Parmales, a sister group of diatoms, reveals the evolutionary specialization of diatoms from phago-mixotrophs to photoautotrophs.</title>
        <authorList>
            <person name="Ban H."/>
            <person name="Sato S."/>
            <person name="Yoshikawa S."/>
            <person name="Kazumasa Y."/>
            <person name="Nakamura Y."/>
            <person name="Ichinomiya M."/>
            <person name="Saitoh K."/>
            <person name="Sato N."/>
            <person name="Blanc-Mathieu R."/>
            <person name="Endo H."/>
            <person name="Kuwata A."/>
            <person name="Ogata H."/>
        </authorList>
    </citation>
    <scope>NUCLEOTIDE SEQUENCE</scope>
</reference>